<comment type="caution">
    <text evidence="1">The sequence shown here is derived from an EMBL/GenBank/DDBJ whole genome shotgun (WGS) entry which is preliminary data.</text>
</comment>
<dbReference type="RefSeq" id="WP_217943836.1">
    <property type="nucleotide sequence ID" value="NZ_JAHTGR010000010.1"/>
</dbReference>
<dbReference type="EMBL" id="JALJZU010000007">
    <property type="protein sequence ID" value="MCP2010072.1"/>
    <property type="molecule type" value="Genomic_DNA"/>
</dbReference>
<dbReference type="AlphaFoldDB" id="A0AA41L6C0"/>
<evidence type="ECO:0000313" key="4">
    <source>
        <dbReference type="Proteomes" id="UP001162889"/>
    </source>
</evidence>
<protein>
    <submittedName>
        <fullName evidence="1">Uncharacterized protein</fullName>
    </submittedName>
</protein>
<reference evidence="1" key="1">
    <citation type="submission" date="2021-07" db="EMBL/GenBank/DDBJ databases">
        <title>Characterization of violacein-producing bacteria and related species.</title>
        <authorList>
            <person name="Wilson H.S."/>
            <person name="De Leon M.E."/>
        </authorList>
    </citation>
    <scope>NUCLEOTIDE SEQUENCE</scope>
    <source>
        <strain evidence="1">HSC-15S17</strain>
    </source>
</reference>
<sequence>MVELPVAVALADYPFKELVDSRHGKVYHCQFVVTDDDLPGVLNLLAAHANDAGCITRHAARPEFGGSVIELATNSVALLRALDAMRPRPPAPWLAFPDIDAAAYGSLQGSLDYWWTWLWMPYWNNATPDEREQLLALASDDWREFFDFHV</sequence>
<dbReference type="Proteomes" id="UP001155901">
    <property type="component" value="Unassembled WGS sequence"/>
</dbReference>
<evidence type="ECO:0000313" key="3">
    <source>
        <dbReference type="Proteomes" id="UP001155901"/>
    </source>
</evidence>
<keyword evidence="4" id="KW-1185">Reference proteome</keyword>
<accession>A0AA41L6C0</accession>
<dbReference type="EMBL" id="JAHTGR010000010">
    <property type="protein sequence ID" value="MBV6323142.1"/>
    <property type="molecule type" value="Genomic_DNA"/>
</dbReference>
<evidence type="ECO:0000313" key="2">
    <source>
        <dbReference type="EMBL" id="MCP2010072.1"/>
    </source>
</evidence>
<evidence type="ECO:0000313" key="1">
    <source>
        <dbReference type="EMBL" id="MBV6323142.1"/>
    </source>
</evidence>
<organism evidence="1 3">
    <name type="scientific">Duganella violaceipulchra</name>
    <dbReference type="NCBI Taxonomy" id="2849652"/>
    <lineage>
        <taxon>Bacteria</taxon>
        <taxon>Pseudomonadati</taxon>
        <taxon>Pseudomonadota</taxon>
        <taxon>Betaproteobacteria</taxon>
        <taxon>Burkholderiales</taxon>
        <taxon>Oxalobacteraceae</taxon>
        <taxon>Telluria group</taxon>
        <taxon>Duganella</taxon>
    </lineage>
</organism>
<name>A0AA41L6C0_9BURK</name>
<reference evidence="2" key="2">
    <citation type="submission" date="2022-03" db="EMBL/GenBank/DDBJ databases">
        <title>Genome Encyclopedia of Bacteria and Archaea VI: Functional Genomics of Type Strains.</title>
        <authorList>
            <person name="Whitman W."/>
        </authorList>
    </citation>
    <scope>NUCLEOTIDE SEQUENCE</scope>
    <source>
        <strain evidence="2">HSC-15S17</strain>
    </source>
</reference>
<dbReference type="Proteomes" id="UP001162889">
    <property type="component" value="Unassembled WGS sequence"/>
</dbReference>
<gene>
    <name evidence="1" type="ORF">KVP70_19595</name>
    <name evidence="2" type="ORF">L1274_003804</name>
</gene>
<proteinExistence type="predicted"/>